<dbReference type="EMBL" id="VCKY01000432">
    <property type="protein sequence ID" value="TMR05613.1"/>
    <property type="molecule type" value="Genomic_DNA"/>
</dbReference>
<dbReference type="InterPro" id="IPR017850">
    <property type="entry name" value="Alkaline_phosphatase_core_sf"/>
</dbReference>
<dbReference type="PANTHER" id="PTHR10151">
    <property type="entry name" value="ECTONUCLEOTIDE PYROPHOSPHATASE/PHOSPHODIESTERASE"/>
    <property type="match status" value="1"/>
</dbReference>
<keyword evidence="3" id="KW-1185">Reference proteome</keyword>
<dbReference type="InterPro" id="IPR002591">
    <property type="entry name" value="Phosphodiest/P_Trfase"/>
</dbReference>
<dbReference type="PANTHER" id="PTHR10151:SF120">
    <property type="entry name" value="BIS(5'-ADENOSYL)-TRIPHOSPHATASE"/>
    <property type="match status" value="1"/>
</dbReference>
<dbReference type="GO" id="GO:0016787">
    <property type="term" value="F:hydrolase activity"/>
    <property type="evidence" value="ECO:0007669"/>
    <property type="project" value="UniProtKB-ARBA"/>
</dbReference>
<protein>
    <submittedName>
        <fullName evidence="2">Alkaline phosphatase family protein</fullName>
    </submittedName>
</protein>
<dbReference type="RefSeq" id="WP_138674182.1">
    <property type="nucleotide sequence ID" value="NZ_VCKY01000432.1"/>
</dbReference>
<dbReference type="AlphaFoldDB" id="A0A5S4EUP0"/>
<evidence type="ECO:0000313" key="3">
    <source>
        <dbReference type="Proteomes" id="UP000309128"/>
    </source>
</evidence>
<gene>
    <name evidence="2" type="ORF">ETD86_53050</name>
</gene>
<comment type="caution">
    <text evidence="2">The sequence shown here is derived from an EMBL/GenBank/DDBJ whole genome shotgun (WGS) entry which is preliminary data.</text>
</comment>
<proteinExistence type="predicted"/>
<reference evidence="2 3" key="1">
    <citation type="submission" date="2019-05" db="EMBL/GenBank/DDBJ databases">
        <title>Draft genome sequence of Nonomuraea turkmeniaca DSM 43926.</title>
        <authorList>
            <person name="Saricaoglu S."/>
            <person name="Isik K."/>
        </authorList>
    </citation>
    <scope>NUCLEOTIDE SEQUENCE [LARGE SCALE GENOMIC DNA]</scope>
    <source>
        <strain evidence="2 3">DSM 43926</strain>
    </source>
</reference>
<organism evidence="2 3">
    <name type="scientific">Nonomuraea turkmeniaca</name>
    <dbReference type="NCBI Taxonomy" id="103838"/>
    <lineage>
        <taxon>Bacteria</taxon>
        <taxon>Bacillati</taxon>
        <taxon>Actinomycetota</taxon>
        <taxon>Actinomycetes</taxon>
        <taxon>Streptosporangiales</taxon>
        <taxon>Streptosporangiaceae</taxon>
        <taxon>Nonomuraea</taxon>
    </lineage>
</organism>
<evidence type="ECO:0000256" key="1">
    <source>
        <dbReference type="SAM" id="MobiDB-lite"/>
    </source>
</evidence>
<dbReference type="Pfam" id="PF01663">
    <property type="entry name" value="Phosphodiest"/>
    <property type="match status" value="1"/>
</dbReference>
<evidence type="ECO:0000313" key="2">
    <source>
        <dbReference type="EMBL" id="TMR05613.1"/>
    </source>
</evidence>
<dbReference type="OrthoDB" id="9779267at2"/>
<feature type="region of interest" description="Disordered" evidence="1">
    <location>
        <begin position="30"/>
        <end position="58"/>
    </location>
</feature>
<name>A0A5S4EUP0_9ACTN</name>
<sequence>MLVPGYGGGSLADLPGALLAALGVRDADPGVPEPAPFAPSLPDGPAKAAGLNEPGRPNPLVLDPAERVCLFLVDGLGAELLRAHPEAAPFLSGLKSRTLTAGFPATTVTSLCSLGTGLPPGEHGMLGLTLAVPGTRHLFNCLRWTLPDGLTMDPEQWQPAPTVYQRAARAGIQPAYVAPAEFEGTGLTQAVYRGVRYMPADTVDERIARTHQAMRERPAHVTVYYGDLDAAGHLAGWGSEDWLRQLAIVDDMAQRLAEGLPPGSALYVTADHGMVNATEKIDAETVPELTEGVALIGGEARARHVYAEHGAAPHVLEAWRETFQGKAWVVSRREAVESGWFGPRVRDAWLQRIGDVVAVPYTDLAILAPTAHPIEAIFTGYHGSMTPAEQNVPLLEVRT</sequence>
<dbReference type="SUPFAM" id="SSF53649">
    <property type="entry name" value="Alkaline phosphatase-like"/>
    <property type="match status" value="1"/>
</dbReference>
<dbReference type="Gene3D" id="3.40.720.10">
    <property type="entry name" value="Alkaline Phosphatase, subunit A"/>
    <property type="match status" value="1"/>
</dbReference>
<dbReference type="Proteomes" id="UP000309128">
    <property type="component" value="Unassembled WGS sequence"/>
</dbReference>
<accession>A0A5S4EUP0</accession>